<dbReference type="HOGENOM" id="CLU_3409081_0_0_9"/>
<dbReference type="EMBL" id="FP929038">
    <property type="protein sequence ID" value="CBK80302.1"/>
    <property type="molecule type" value="Genomic_DNA"/>
</dbReference>
<dbReference type="STRING" id="717962.CC1_15280"/>
<sequence length="29" mass="3387">MSPFFQKKWKKIPVLVFFTGRNVDGLTAM</sequence>
<reference evidence="1 2" key="1">
    <citation type="submission" date="2010-03" db="EMBL/GenBank/DDBJ databases">
        <title>The genome sequence of Coprococcus catus GD/7.</title>
        <authorList>
            <consortium name="metaHIT consortium -- http://www.metahit.eu/"/>
            <person name="Pajon A."/>
            <person name="Turner K."/>
            <person name="Parkhill J."/>
            <person name="Duncan S."/>
            <person name="Flint H."/>
        </authorList>
    </citation>
    <scope>NUCLEOTIDE SEQUENCE [LARGE SCALE GENOMIC DNA]</scope>
    <source>
        <strain evidence="1 2">GD/7</strain>
    </source>
</reference>
<evidence type="ECO:0000313" key="2">
    <source>
        <dbReference type="Proteomes" id="UP000008798"/>
    </source>
</evidence>
<dbReference type="AlphaFoldDB" id="D4J7I1"/>
<accession>D4J7I1</accession>
<dbReference type="KEGG" id="cct:CC1_15280"/>
<gene>
    <name evidence="1" type="ORF">CC1_15280</name>
</gene>
<name>D4J7I1_9FIRM</name>
<protein>
    <submittedName>
        <fullName evidence="1">Uncharacterized protein</fullName>
    </submittedName>
</protein>
<dbReference type="Proteomes" id="UP000008798">
    <property type="component" value="Chromosome"/>
</dbReference>
<proteinExistence type="predicted"/>
<evidence type="ECO:0000313" key="1">
    <source>
        <dbReference type="EMBL" id="CBK80302.1"/>
    </source>
</evidence>
<organism evidence="1 2">
    <name type="scientific">Coprococcus catus GD/7</name>
    <dbReference type="NCBI Taxonomy" id="717962"/>
    <lineage>
        <taxon>Bacteria</taxon>
        <taxon>Bacillati</taxon>
        <taxon>Bacillota</taxon>
        <taxon>Clostridia</taxon>
        <taxon>Lachnospirales</taxon>
        <taxon>Lachnospiraceae</taxon>
        <taxon>Coprococcus</taxon>
    </lineage>
</organism>
<reference evidence="1 2" key="2">
    <citation type="submission" date="2010-03" db="EMBL/GenBank/DDBJ databases">
        <authorList>
            <person name="Pajon A."/>
        </authorList>
    </citation>
    <scope>NUCLEOTIDE SEQUENCE [LARGE SCALE GENOMIC DNA]</scope>
    <source>
        <strain evidence="1 2">GD/7</strain>
    </source>
</reference>